<evidence type="ECO:0000313" key="1">
    <source>
        <dbReference type="EMBL" id="KAK4500924.1"/>
    </source>
</evidence>
<gene>
    <name evidence="1" type="ORF">PRZ48_009116</name>
</gene>
<name>A0ABR0EHT1_ZASCE</name>
<dbReference type="EMBL" id="JAXOVC010000006">
    <property type="protein sequence ID" value="KAK4500924.1"/>
    <property type="molecule type" value="Genomic_DNA"/>
</dbReference>
<sequence>MLFALLMLCNDPADSTCDSPALLQAALQSNYRVLAIVRNSNSAEKLFRQLGTKEGIITVEANVVSDDGVQNVVDKVEAGELPAFQHVYSCVGGMFAASSLLELSMDKVREYMRVNFEPNLSMKTLLSSFIKTTLTYKVAYKATIPYLLKQNHPRSTWTICTGGSADRGHHPGPGMTQGALFSMAVAAARETANTNVRFNEVYLDGLVQVEPDAEAQKAGVLKSSEFAKSYKAVLAREEIKGCRVFVQNKRDLEEIRYGKMIV</sequence>
<dbReference type="Gene3D" id="3.40.50.720">
    <property type="entry name" value="NAD(P)-binding Rossmann-like Domain"/>
    <property type="match status" value="1"/>
</dbReference>
<keyword evidence="2" id="KW-1185">Reference proteome</keyword>
<protein>
    <submittedName>
        <fullName evidence="1">Uncharacterized protein</fullName>
    </submittedName>
</protein>
<dbReference type="InterPro" id="IPR036291">
    <property type="entry name" value="NAD(P)-bd_dom_sf"/>
</dbReference>
<comment type="caution">
    <text evidence="1">The sequence shown here is derived from an EMBL/GenBank/DDBJ whole genome shotgun (WGS) entry which is preliminary data.</text>
</comment>
<organism evidence="1 2">
    <name type="scientific">Zasmidium cellare</name>
    <name type="common">Wine cellar mold</name>
    <name type="synonym">Racodium cellare</name>
    <dbReference type="NCBI Taxonomy" id="395010"/>
    <lineage>
        <taxon>Eukaryota</taxon>
        <taxon>Fungi</taxon>
        <taxon>Dikarya</taxon>
        <taxon>Ascomycota</taxon>
        <taxon>Pezizomycotina</taxon>
        <taxon>Dothideomycetes</taxon>
        <taxon>Dothideomycetidae</taxon>
        <taxon>Mycosphaerellales</taxon>
        <taxon>Mycosphaerellaceae</taxon>
        <taxon>Zasmidium</taxon>
    </lineage>
</organism>
<accession>A0ABR0EHT1</accession>
<dbReference type="SUPFAM" id="SSF51735">
    <property type="entry name" value="NAD(P)-binding Rossmann-fold domains"/>
    <property type="match status" value="1"/>
</dbReference>
<proteinExistence type="predicted"/>
<evidence type="ECO:0000313" key="2">
    <source>
        <dbReference type="Proteomes" id="UP001305779"/>
    </source>
</evidence>
<dbReference type="Proteomes" id="UP001305779">
    <property type="component" value="Unassembled WGS sequence"/>
</dbReference>
<reference evidence="1 2" key="1">
    <citation type="journal article" date="2023" name="G3 (Bethesda)">
        <title>A chromosome-level genome assembly of Zasmidium syzygii isolated from banana leaves.</title>
        <authorList>
            <person name="van Westerhoven A.C."/>
            <person name="Mehrabi R."/>
            <person name="Talebi R."/>
            <person name="Steentjes M.B.F."/>
            <person name="Corcolon B."/>
            <person name="Chong P.A."/>
            <person name="Kema G.H.J."/>
            <person name="Seidl M.F."/>
        </authorList>
    </citation>
    <scope>NUCLEOTIDE SEQUENCE [LARGE SCALE GENOMIC DNA]</scope>
    <source>
        <strain evidence="1 2">P124</strain>
    </source>
</reference>